<protein>
    <submittedName>
        <fullName evidence="1">Uncharacterized protein</fullName>
    </submittedName>
</protein>
<dbReference type="Proteomes" id="UP000756132">
    <property type="component" value="Chromosome 6"/>
</dbReference>
<dbReference type="KEGG" id="ffu:CLAFUR5_07408"/>
<keyword evidence="2" id="KW-1185">Reference proteome</keyword>
<evidence type="ECO:0000313" key="1">
    <source>
        <dbReference type="EMBL" id="UJO18730.1"/>
    </source>
</evidence>
<dbReference type="EMBL" id="CP090168">
    <property type="protein sequence ID" value="UJO18730.1"/>
    <property type="molecule type" value="Genomic_DNA"/>
</dbReference>
<gene>
    <name evidence="1" type="ORF">CLAFUR5_07408</name>
</gene>
<sequence>MSLYTPVSPRDLYRQQFLMHLLHMHSKGDSIALFHNSGLSDMPNIEISSPAVQAALDTLCYVGLGTAYQDRNLLSEARIRYSSAIKLLSLELNVAPKKTRFRAAVSSMMILRLRELFDTLAHSTKNDRGWHLHLHAVQQYMKACGPEDLLKTEYDWKLFQTVRFCSLYLDIARRRASMFERPEWRALTRVRAKIDPGVALYDLRARVPRLLARADAVMESTTLGEGEVRGLLGGLYRDQLQLRGDFQDWMETFGKGYETRLLPRDSNLSTTTSDPFDTYYHFKSVSHASQCTTYWMLSLTLDSSILRLLDRYPSFPSPHTSATLSTEAYTTALNLYRASYWCCQPEVAQSPYVGTFHLEFARAYFERAGYWEEVEQCERMMESVKLSFALQGDEAGRVESLLAALSQKAAADRFSRGVLTASGVRECQEKIFRRGE</sequence>
<dbReference type="OrthoDB" id="3632729at2759"/>
<reference evidence="1" key="1">
    <citation type="submission" date="2021-12" db="EMBL/GenBank/DDBJ databases">
        <authorList>
            <person name="Zaccaron A."/>
            <person name="Stergiopoulos I."/>
        </authorList>
    </citation>
    <scope>NUCLEOTIDE SEQUENCE</scope>
    <source>
        <strain evidence="1">Race5_Kim</strain>
    </source>
</reference>
<dbReference type="PANTHER" id="PTHR38111">
    <property type="entry name" value="ZN(2)-C6 FUNGAL-TYPE DOMAIN-CONTAINING PROTEIN-RELATED"/>
    <property type="match status" value="1"/>
</dbReference>
<dbReference type="GeneID" id="71987286"/>
<organism evidence="1 2">
    <name type="scientific">Passalora fulva</name>
    <name type="common">Tomato leaf mold</name>
    <name type="synonym">Cladosporium fulvum</name>
    <dbReference type="NCBI Taxonomy" id="5499"/>
    <lineage>
        <taxon>Eukaryota</taxon>
        <taxon>Fungi</taxon>
        <taxon>Dikarya</taxon>
        <taxon>Ascomycota</taxon>
        <taxon>Pezizomycotina</taxon>
        <taxon>Dothideomycetes</taxon>
        <taxon>Dothideomycetidae</taxon>
        <taxon>Mycosphaerellales</taxon>
        <taxon>Mycosphaerellaceae</taxon>
        <taxon>Fulvia</taxon>
    </lineage>
</organism>
<evidence type="ECO:0000313" key="2">
    <source>
        <dbReference type="Proteomes" id="UP000756132"/>
    </source>
</evidence>
<proteinExistence type="predicted"/>
<accession>A0A9Q8UQI0</accession>
<reference evidence="1" key="2">
    <citation type="journal article" date="2022" name="Microb. Genom.">
        <title>A chromosome-scale genome assembly of the tomato pathogen Cladosporium fulvum reveals a compartmentalized genome architecture and the presence of a dispensable chromosome.</title>
        <authorList>
            <person name="Zaccaron A.Z."/>
            <person name="Chen L.H."/>
            <person name="Samaras A."/>
            <person name="Stergiopoulos I."/>
        </authorList>
    </citation>
    <scope>NUCLEOTIDE SEQUENCE</scope>
    <source>
        <strain evidence="1">Race5_Kim</strain>
    </source>
</reference>
<name>A0A9Q8UQI0_PASFU</name>
<dbReference type="InterPro" id="IPR053178">
    <property type="entry name" value="Osmoadaptation_assoc"/>
</dbReference>
<dbReference type="AlphaFoldDB" id="A0A9Q8UQI0"/>
<dbReference type="RefSeq" id="XP_047763096.1">
    <property type="nucleotide sequence ID" value="XM_047906556.1"/>
</dbReference>
<dbReference type="PANTHER" id="PTHR38111:SF2">
    <property type="entry name" value="FINGER DOMAIN PROTEIN, PUTATIVE (AFU_ORTHOLOGUE AFUA_1G01560)-RELATED"/>
    <property type="match status" value="1"/>
</dbReference>